<evidence type="ECO:0000256" key="7">
    <source>
        <dbReference type="ARBA" id="ARBA00022723"/>
    </source>
</evidence>
<evidence type="ECO:0000256" key="12">
    <source>
        <dbReference type="ARBA" id="ARBA00048418"/>
    </source>
</evidence>
<dbReference type="InterPro" id="IPR029063">
    <property type="entry name" value="SAM-dependent_MTases_sf"/>
</dbReference>
<proteinExistence type="inferred from homology"/>
<comment type="caution">
    <text evidence="14">The sequence shown here is derived from an EMBL/GenBank/DDBJ whole genome shotgun (WGS) entry which is preliminary data.</text>
</comment>
<dbReference type="InterPro" id="IPR024026">
    <property type="entry name" value="3'-RNA_MeTfrase_Hen1_bac"/>
</dbReference>
<evidence type="ECO:0000256" key="4">
    <source>
        <dbReference type="ARBA" id="ARBA00022603"/>
    </source>
</evidence>
<dbReference type="InterPro" id="IPR038546">
    <property type="entry name" value="Hen1_N_sf"/>
</dbReference>
<comment type="cofactor">
    <cofactor evidence="1">
        <name>Mg(2+)</name>
        <dbReference type="ChEBI" id="CHEBI:18420"/>
    </cofactor>
</comment>
<dbReference type="Pfam" id="PF13489">
    <property type="entry name" value="Methyltransf_23"/>
    <property type="match status" value="1"/>
</dbReference>
<dbReference type="AlphaFoldDB" id="A0A2T2XHC2"/>
<dbReference type="GO" id="GO:0046872">
    <property type="term" value="F:metal ion binding"/>
    <property type="evidence" value="ECO:0007669"/>
    <property type="project" value="UniProtKB-KW"/>
</dbReference>
<dbReference type="Pfam" id="PF12623">
    <property type="entry name" value="Hen1_L"/>
    <property type="match status" value="1"/>
</dbReference>
<keyword evidence="10" id="KW-0943">RNA-mediated gene silencing</keyword>
<evidence type="ECO:0000256" key="9">
    <source>
        <dbReference type="ARBA" id="ARBA00022884"/>
    </source>
</evidence>
<dbReference type="NCBIfam" id="TIGR04074">
    <property type="entry name" value="bacter_Hen1"/>
    <property type="match status" value="1"/>
</dbReference>
<dbReference type="GO" id="GO:0003723">
    <property type="term" value="F:RNA binding"/>
    <property type="evidence" value="ECO:0007669"/>
    <property type="project" value="UniProtKB-KW"/>
</dbReference>
<dbReference type="SUPFAM" id="SSF53335">
    <property type="entry name" value="S-adenosyl-L-methionine-dependent methyltransferases"/>
    <property type="match status" value="1"/>
</dbReference>
<reference evidence="14 15" key="1">
    <citation type="journal article" date="2014" name="BMC Genomics">
        <title>Comparison of environmental and isolate Sulfobacillus genomes reveals diverse carbon, sulfur, nitrogen, and hydrogen metabolisms.</title>
        <authorList>
            <person name="Justice N.B."/>
            <person name="Norman A."/>
            <person name="Brown C.T."/>
            <person name="Singh A."/>
            <person name="Thomas B.C."/>
            <person name="Banfield J.F."/>
        </authorList>
    </citation>
    <scope>NUCLEOTIDE SEQUENCE [LARGE SCALE GENOMIC DNA]</scope>
    <source>
        <strain evidence="14">AMDSBA4</strain>
    </source>
</reference>
<evidence type="ECO:0000256" key="6">
    <source>
        <dbReference type="ARBA" id="ARBA00022691"/>
    </source>
</evidence>
<organism evidence="14 15">
    <name type="scientific">Sulfobacillus benefaciens</name>
    <dbReference type="NCBI Taxonomy" id="453960"/>
    <lineage>
        <taxon>Bacteria</taxon>
        <taxon>Bacillati</taxon>
        <taxon>Bacillota</taxon>
        <taxon>Clostridia</taxon>
        <taxon>Eubacteriales</taxon>
        <taxon>Clostridiales Family XVII. Incertae Sedis</taxon>
        <taxon>Sulfobacillus</taxon>
    </lineage>
</organism>
<evidence type="ECO:0000313" key="14">
    <source>
        <dbReference type="EMBL" id="PSR33901.1"/>
    </source>
</evidence>
<dbReference type="GO" id="GO:0031047">
    <property type="term" value="P:regulatory ncRNA-mediated gene silencing"/>
    <property type="evidence" value="ECO:0007669"/>
    <property type="project" value="UniProtKB-KW"/>
</dbReference>
<dbReference type="GO" id="GO:0090486">
    <property type="term" value="F:small RNA 2'-O-methyltransferase activity"/>
    <property type="evidence" value="ECO:0007669"/>
    <property type="project" value="UniProtKB-EC"/>
</dbReference>
<dbReference type="GO" id="GO:0001510">
    <property type="term" value="P:RNA methylation"/>
    <property type="evidence" value="ECO:0007669"/>
    <property type="project" value="InterPro"/>
</dbReference>
<sequence length="459" mass="51550">MLLTISTTRSPATDLGYLLHKHPNKVQTFPLTFGQAHVFYPEATSARCTAALLLSVDPVGLVRGKAGSEGLVDQYVNDRPYTASSFLSVAIAQVFGTALAGHCKARPELVEQHLPLEATIAVVPSQDGTDLIRRLFEPLGYTVNATSYPLDEQFPEWGESPYYTVRLNATLPLHQLLNHLYVLIPVLDNDKHYYVGDDEVAKLLRHGEGWLEFHPERQLITTRYLKHHRGLATLAISRLVPENANDDPASPTSENQAPSLHEQRLLKVVEELKKHESRRVLDLGCGEGRLLRLLLKDPAFKEVIGFDISTAALTRAQERLHLDHLPSHLEGKVTLLHGSLTYRDRRLEGFDAAALVEVIEHLDLSRLPSFERAVFEFAHPKVVVVTTPNAEYNRLYPSLTEGAMRHRDHRFEWTRQQFTDWAHKVGSRFGYAVRIEGLGPEDEAVGSPSQMGVFTQYVS</sequence>
<comment type="similarity">
    <text evidence="2">Belongs to the methyltransferase superfamily. HEN1 family.</text>
</comment>
<keyword evidence="5 14" id="KW-0808">Transferase</keyword>
<dbReference type="EMBL" id="PXYW01000015">
    <property type="protein sequence ID" value="PSR33901.1"/>
    <property type="molecule type" value="Genomic_DNA"/>
</dbReference>
<name>A0A2T2XHC2_9FIRM</name>
<keyword evidence="8" id="KW-0460">Magnesium</keyword>
<keyword evidence="7" id="KW-0479">Metal-binding</keyword>
<comment type="catalytic activity">
    <reaction evidence="12">
        <text>small RNA 3'-end nucleotide + S-adenosyl-L-methionine = small RNA 3'-end 2'-O-methylnucleotide + S-adenosyl-L-homocysteine + H(+)</text>
        <dbReference type="Rhea" id="RHEA:37887"/>
        <dbReference type="Rhea" id="RHEA-COMP:10415"/>
        <dbReference type="Rhea" id="RHEA-COMP:10416"/>
        <dbReference type="ChEBI" id="CHEBI:15378"/>
        <dbReference type="ChEBI" id="CHEBI:57856"/>
        <dbReference type="ChEBI" id="CHEBI:59789"/>
        <dbReference type="ChEBI" id="CHEBI:74896"/>
        <dbReference type="ChEBI" id="CHEBI:74898"/>
        <dbReference type="EC" id="2.1.1.386"/>
    </reaction>
</comment>
<evidence type="ECO:0000256" key="3">
    <source>
        <dbReference type="ARBA" id="ARBA00021330"/>
    </source>
</evidence>
<evidence type="ECO:0000256" key="5">
    <source>
        <dbReference type="ARBA" id="ARBA00022679"/>
    </source>
</evidence>
<dbReference type="PANTHER" id="PTHR21404">
    <property type="entry name" value="HEN1"/>
    <property type="match status" value="1"/>
</dbReference>
<keyword evidence="4 14" id="KW-0489">Methyltransferase</keyword>
<dbReference type="CDD" id="cd02440">
    <property type="entry name" value="AdoMet_MTases"/>
    <property type="match status" value="1"/>
</dbReference>
<evidence type="ECO:0000256" key="8">
    <source>
        <dbReference type="ARBA" id="ARBA00022842"/>
    </source>
</evidence>
<evidence type="ECO:0000256" key="10">
    <source>
        <dbReference type="ARBA" id="ARBA00023158"/>
    </source>
</evidence>
<feature type="domain" description="Hen1 N-terminal" evidence="13">
    <location>
        <begin position="1"/>
        <end position="239"/>
    </location>
</feature>
<protein>
    <recommendedName>
        <fullName evidence="3">Small RNA 2'-O-methyltransferase</fullName>
        <ecNumber evidence="11">2.1.1.386</ecNumber>
    </recommendedName>
</protein>
<dbReference type="EC" id="2.1.1.386" evidence="11"/>
<evidence type="ECO:0000256" key="1">
    <source>
        <dbReference type="ARBA" id="ARBA00001946"/>
    </source>
</evidence>
<dbReference type="Gene3D" id="3.40.50.150">
    <property type="entry name" value="Vaccinia Virus protein VP39"/>
    <property type="match status" value="1"/>
</dbReference>
<dbReference type="Proteomes" id="UP000242972">
    <property type="component" value="Unassembled WGS sequence"/>
</dbReference>
<dbReference type="InterPro" id="IPR024740">
    <property type="entry name" value="Hen1_N"/>
</dbReference>
<dbReference type="InterPro" id="IPR026610">
    <property type="entry name" value="Hen1"/>
</dbReference>
<keyword evidence="9" id="KW-0694">RNA-binding</keyword>
<evidence type="ECO:0000256" key="11">
    <source>
        <dbReference type="ARBA" id="ARBA00035025"/>
    </source>
</evidence>
<accession>A0A2T2XHC2</accession>
<gene>
    <name evidence="14" type="ORF">C7B46_07880</name>
</gene>
<evidence type="ECO:0000313" key="15">
    <source>
        <dbReference type="Proteomes" id="UP000242972"/>
    </source>
</evidence>
<evidence type="ECO:0000259" key="13">
    <source>
        <dbReference type="Pfam" id="PF12623"/>
    </source>
</evidence>
<dbReference type="Gene3D" id="3.30.1610.20">
    <property type="entry name" value="Hen1, N-terminal domain"/>
    <property type="match status" value="1"/>
</dbReference>
<keyword evidence="6" id="KW-0949">S-adenosyl-L-methionine</keyword>
<evidence type="ECO:0000256" key="2">
    <source>
        <dbReference type="ARBA" id="ARBA00009026"/>
    </source>
</evidence>
<dbReference type="PANTHER" id="PTHR21404:SF3">
    <property type="entry name" value="SMALL RNA 2'-O-METHYLTRANSFERASE"/>
    <property type="match status" value="1"/>
</dbReference>